<accession>H0FE90</accession>
<dbReference type="EMBL" id="AGUF01000082">
    <property type="protein sequence ID" value="EHK63326.1"/>
    <property type="molecule type" value="Genomic_DNA"/>
</dbReference>
<keyword evidence="1" id="KW-0812">Transmembrane</keyword>
<comment type="caution">
    <text evidence="2">The sequence shown here is derived from an EMBL/GenBank/DDBJ whole genome shotgun (WGS) entry which is preliminary data.</text>
</comment>
<evidence type="ECO:0000313" key="3">
    <source>
        <dbReference type="Proteomes" id="UP000003113"/>
    </source>
</evidence>
<proteinExistence type="predicted"/>
<dbReference type="RefSeq" id="WP_008167775.1">
    <property type="nucleotide sequence ID" value="NZ_AGUF01000082.1"/>
</dbReference>
<dbReference type="STRING" id="477184.KYC_25508"/>
<dbReference type="Proteomes" id="UP000003113">
    <property type="component" value="Unassembled WGS sequence"/>
</dbReference>
<name>H0FE90_9BURK</name>
<protein>
    <submittedName>
        <fullName evidence="2">Uncharacterized protein</fullName>
    </submittedName>
</protein>
<gene>
    <name evidence="2" type="ORF">KYC_25508</name>
</gene>
<organism evidence="2 3">
    <name type="scientific">Achromobacter arsenitoxydans SY8</name>
    <dbReference type="NCBI Taxonomy" id="477184"/>
    <lineage>
        <taxon>Bacteria</taxon>
        <taxon>Pseudomonadati</taxon>
        <taxon>Pseudomonadota</taxon>
        <taxon>Betaproteobacteria</taxon>
        <taxon>Burkholderiales</taxon>
        <taxon>Alcaligenaceae</taxon>
        <taxon>Achromobacter</taxon>
    </lineage>
</organism>
<keyword evidence="1" id="KW-0472">Membrane</keyword>
<dbReference type="PATRIC" id="fig|477184.5.peg.5015"/>
<dbReference type="OrthoDB" id="8667245at2"/>
<keyword evidence="3" id="KW-1185">Reference proteome</keyword>
<evidence type="ECO:0000256" key="1">
    <source>
        <dbReference type="SAM" id="Phobius"/>
    </source>
</evidence>
<dbReference type="AlphaFoldDB" id="H0FE90"/>
<sequence>MMLAYVWGFAAAAALAASLYVSVARPFQFKDKGSGPDYRPSAAVAGGLMTVAVLGFVLALT</sequence>
<keyword evidence="1" id="KW-1133">Transmembrane helix</keyword>
<feature type="transmembrane region" description="Helical" evidence="1">
    <location>
        <begin position="40"/>
        <end position="60"/>
    </location>
</feature>
<evidence type="ECO:0000313" key="2">
    <source>
        <dbReference type="EMBL" id="EHK63326.1"/>
    </source>
</evidence>
<reference evidence="2 3" key="1">
    <citation type="journal article" date="2012" name="J. Bacteriol.">
        <title>Genome sequence of the highly efficient arsenite-oxidizing bacterium Achromobacter arsenitoxydans SY8.</title>
        <authorList>
            <person name="Li X."/>
            <person name="Hu Y."/>
            <person name="Gong J."/>
            <person name="Lin Y."/>
            <person name="Johnstone L."/>
            <person name="Rensing C."/>
            <person name="Wang G."/>
        </authorList>
    </citation>
    <scope>NUCLEOTIDE SEQUENCE [LARGE SCALE GENOMIC DNA]</scope>
    <source>
        <strain evidence="2 3">SY8</strain>
    </source>
</reference>